<dbReference type="InterPro" id="IPR001516">
    <property type="entry name" value="Proton_antipo_N"/>
</dbReference>
<dbReference type="RefSeq" id="WP_345678982.1">
    <property type="nucleotide sequence ID" value="NZ_BAABHS010000026.1"/>
</dbReference>
<dbReference type="Pfam" id="PF00662">
    <property type="entry name" value="Proton_antipo_N"/>
    <property type="match status" value="1"/>
</dbReference>
<dbReference type="Proteomes" id="UP001500466">
    <property type="component" value="Unassembled WGS sequence"/>
</dbReference>
<feature type="transmembrane region" description="Helical" evidence="6">
    <location>
        <begin position="110"/>
        <end position="129"/>
    </location>
</feature>
<keyword evidence="10" id="KW-1185">Reference proteome</keyword>
<evidence type="ECO:0000259" key="7">
    <source>
        <dbReference type="Pfam" id="PF00361"/>
    </source>
</evidence>
<dbReference type="InterPro" id="IPR003945">
    <property type="entry name" value="NU5C-like"/>
</dbReference>
<feature type="transmembrane region" description="Helical" evidence="6">
    <location>
        <begin position="325"/>
        <end position="347"/>
    </location>
</feature>
<name>A0ABP9HZG9_9ACTN</name>
<keyword evidence="4 6" id="KW-0472">Membrane</keyword>
<dbReference type="InterPro" id="IPR001750">
    <property type="entry name" value="ND/Mrp_TM"/>
</dbReference>
<dbReference type="PRINTS" id="PR01435">
    <property type="entry name" value="NPOXDRDTASE5"/>
</dbReference>
<evidence type="ECO:0000259" key="8">
    <source>
        <dbReference type="Pfam" id="PF00662"/>
    </source>
</evidence>
<evidence type="ECO:0000256" key="1">
    <source>
        <dbReference type="ARBA" id="ARBA00004127"/>
    </source>
</evidence>
<dbReference type="NCBIfam" id="TIGR01974">
    <property type="entry name" value="NDH_I_L"/>
    <property type="match status" value="1"/>
</dbReference>
<organism evidence="9 10">
    <name type="scientific">Yinghuangia aomiensis</name>
    <dbReference type="NCBI Taxonomy" id="676205"/>
    <lineage>
        <taxon>Bacteria</taxon>
        <taxon>Bacillati</taxon>
        <taxon>Actinomycetota</taxon>
        <taxon>Actinomycetes</taxon>
        <taxon>Kitasatosporales</taxon>
        <taxon>Streptomycetaceae</taxon>
        <taxon>Yinghuangia</taxon>
    </lineage>
</organism>
<protein>
    <submittedName>
        <fullName evidence="9">NADH-quinone oxidoreductase subunit L</fullName>
    </submittedName>
</protein>
<comment type="subcellular location">
    <subcellularLocation>
        <location evidence="1">Endomembrane system</location>
        <topology evidence="1">Multi-pass membrane protein</topology>
    </subcellularLocation>
    <subcellularLocation>
        <location evidence="5">Membrane</location>
        <topology evidence="5">Multi-pass membrane protein</topology>
    </subcellularLocation>
</comment>
<feature type="transmembrane region" description="Helical" evidence="6">
    <location>
        <begin position="633"/>
        <end position="653"/>
    </location>
</feature>
<feature type="transmembrane region" description="Helical" evidence="6">
    <location>
        <begin position="534"/>
        <end position="555"/>
    </location>
</feature>
<feature type="transmembrane region" description="Helical" evidence="6">
    <location>
        <begin position="368"/>
        <end position="389"/>
    </location>
</feature>
<gene>
    <name evidence="9" type="ORF">GCM10023205_61280</name>
</gene>
<keyword evidence="3 6" id="KW-1133">Transmembrane helix</keyword>
<dbReference type="PANTHER" id="PTHR42829">
    <property type="entry name" value="NADH-UBIQUINONE OXIDOREDUCTASE CHAIN 5"/>
    <property type="match status" value="1"/>
</dbReference>
<evidence type="ECO:0000256" key="5">
    <source>
        <dbReference type="RuleBase" id="RU000320"/>
    </source>
</evidence>
<dbReference type="Pfam" id="PF00361">
    <property type="entry name" value="Proton_antipo_M"/>
    <property type="match status" value="1"/>
</dbReference>
<evidence type="ECO:0000313" key="10">
    <source>
        <dbReference type="Proteomes" id="UP001500466"/>
    </source>
</evidence>
<accession>A0ABP9HZG9</accession>
<keyword evidence="2 5" id="KW-0812">Transmembrane</keyword>
<feature type="transmembrane region" description="Helical" evidence="6">
    <location>
        <begin position="479"/>
        <end position="499"/>
    </location>
</feature>
<feature type="transmembrane region" description="Helical" evidence="6">
    <location>
        <begin position="80"/>
        <end position="98"/>
    </location>
</feature>
<feature type="transmembrane region" description="Helical" evidence="6">
    <location>
        <begin position="243"/>
        <end position="261"/>
    </location>
</feature>
<reference evidence="10" key="1">
    <citation type="journal article" date="2019" name="Int. J. Syst. Evol. Microbiol.">
        <title>The Global Catalogue of Microorganisms (GCM) 10K type strain sequencing project: providing services to taxonomists for standard genome sequencing and annotation.</title>
        <authorList>
            <consortium name="The Broad Institute Genomics Platform"/>
            <consortium name="The Broad Institute Genome Sequencing Center for Infectious Disease"/>
            <person name="Wu L."/>
            <person name="Ma J."/>
        </authorList>
    </citation>
    <scope>NUCLEOTIDE SEQUENCE [LARGE SCALE GENOMIC DNA]</scope>
    <source>
        <strain evidence="10">JCM 17986</strain>
    </source>
</reference>
<feature type="transmembrane region" description="Helical" evidence="6">
    <location>
        <begin position="413"/>
        <end position="433"/>
    </location>
</feature>
<feature type="transmembrane region" description="Helical" evidence="6">
    <location>
        <begin position="135"/>
        <end position="155"/>
    </location>
</feature>
<dbReference type="InterPro" id="IPR018393">
    <property type="entry name" value="NADHpl_OxRdtase_5_subgr"/>
</dbReference>
<evidence type="ECO:0000256" key="4">
    <source>
        <dbReference type="ARBA" id="ARBA00023136"/>
    </source>
</evidence>
<feature type="transmembrane region" description="Helical" evidence="6">
    <location>
        <begin position="267"/>
        <end position="294"/>
    </location>
</feature>
<sequence>MITAAALATGLPFLAALLGLAVGRRSPAAARVLAVLPLAAAAALAIGVAAAHGDGGVTEEGPRLTPTGALGITLSLRIDGLAALVGALVAVVALLVQIYSTAYMRKDERYSSYAALISLFSSAMLLVVYTGDLLVLLLGWEVMGICSYFLIGHYWETEVARAAAVKAFLVTKLGDVPFLIGILVLGAGSGSFRIGAIVDNVPPSGSAYVTAGAILMLGGVAGKSAQVPLQTWLPDAMTGPTPVSALIHAATMVAAGVYVVARLYPVYLASTAALMVLAVMAAVTMVFSALAAFAQDDLKRVLAWSTVSQLAYMTGGLAAGGRDAAVFHLLTHGAFKALLFLAAGVVIHLAGSGRISDMGGLRHRSPTVFWTTTAGLAALVGVPPLSGFFSKEAVIGAAEHTALDSPVGGPPAAAGWLVLIAALLTAAVTAAYATRVWLRVFFGESRAPRGEPANHDVPERAAEAPAPHGEVPAAMRWPLIVLAVPTVFLGVIGLSTAWLPEWLGDADGRPYRGSTADAGLLLENQAYYDLVPRLGTSLVAVALLALGAGVVYAVWRRDPAADPARLLGPVRVPAERGFYADRFQNAAVVRPVWALSRVIRFVDTAVVDASVRGAADGAWRTGGRLRRTQNGNVQVYLAGLLTGIVILAVAVAVNA</sequence>
<comment type="caution">
    <text evidence="9">The sequence shown here is derived from an EMBL/GenBank/DDBJ whole genome shotgun (WGS) entry which is preliminary data.</text>
</comment>
<proteinExistence type="predicted"/>
<dbReference type="Gene3D" id="1.20.5.2700">
    <property type="match status" value="1"/>
</dbReference>
<evidence type="ECO:0000256" key="6">
    <source>
        <dbReference type="SAM" id="Phobius"/>
    </source>
</evidence>
<evidence type="ECO:0000256" key="3">
    <source>
        <dbReference type="ARBA" id="ARBA00022989"/>
    </source>
</evidence>
<dbReference type="PANTHER" id="PTHR42829:SF2">
    <property type="entry name" value="NADH-UBIQUINONE OXIDOREDUCTASE CHAIN 5"/>
    <property type="match status" value="1"/>
</dbReference>
<feature type="domain" description="NADH-Ubiquinone oxidoreductase (complex I) chain 5 N-terminal" evidence="8">
    <location>
        <begin position="66"/>
        <end position="113"/>
    </location>
</feature>
<dbReference type="EMBL" id="BAABHS010000026">
    <property type="protein sequence ID" value="GAA4983267.1"/>
    <property type="molecule type" value="Genomic_DNA"/>
</dbReference>
<evidence type="ECO:0000313" key="9">
    <source>
        <dbReference type="EMBL" id="GAA4983267.1"/>
    </source>
</evidence>
<feature type="domain" description="NADH:quinone oxidoreductase/Mrp antiporter transmembrane" evidence="7">
    <location>
        <begin position="131"/>
        <end position="398"/>
    </location>
</feature>
<feature type="transmembrane region" description="Helical" evidence="6">
    <location>
        <begin position="176"/>
        <end position="198"/>
    </location>
</feature>
<evidence type="ECO:0000256" key="2">
    <source>
        <dbReference type="ARBA" id="ARBA00022692"/>
    </source>
</evidence>
<dbReference type="PRINTS" id="PR01434">
    <property type="entry name" value="NADHDHGNASE5"/>
</dbReference>